<gene>
    <name evidence="8" type="ORF">PUP29_07300</name>
</gene>
<evidence type="ECO:0000259" key="7">
    <source>
        <dbReference type="PROSITE" id="PS50972"/>
    </source>
</evidence>
<dbReference type="PANTHER" id="PTHR45833">
    <property type="entry name" value="METHIONINE SYNTHASE"/>
    <property type="match status" value="1"/>
</dbReference>
<dbReference type="EC" id="2.5.1.15" evidence="8"/>
<dbReference type="GO" id="GO:0032259">
    <property type="term" value="P:methylation"/>
    <property type="evidence" value="ECO:0007669"/>
    <property type="project" value="UniProtKB-KW"/>
</dbReference>
<dbReference type="InterPro" id="IPR000489">
    <property type="entry name" value="Pterin-binding_dom"/>
</dbReference>
<dbReference type="PANTHER" id="PTHR45833:SF1">
    <property type="entry name" value="METHIONINE SYNTHASE"/>
    <property type="match status" value="1"/>
</dbReference>
<name>A0AAU8A670_9FIRM</name>
<accession>A0AAU8A670</accession>
<dbReference type="GO" id="GO:0046872">
    <property type="term" value="F:metal ion binding"/>
    <property type="evidence" value="ECO:0007669"/>
    <property type="project" value="UniProtKB-KW"/>
</dbReference>
<dbReference type="GO" id="GO:0008705">
    <property type="term" value="F:methionine synthase activity"/>
    <property type="evidence" value="ECO:0007669"/>
    <property type="project" value="TreeGrafter"/>
</dbReference>
<dbReference type="RefSeq" id="WP_079546492.1">
    <property type="nucleotide sequence ID" value="NZ_CP117826.1"/>
</dbReference>
<dbReference type="GO" id="GO:0046653">
    <property type="term" value="P:tetrahydrofolate metabolic process"/>
    <property type="evidence" value="ECO:0007669"/>
    <property type="project" value="TreeGrafter"/>
</dbReference>
<dbReference type="GO" id="GO:0004156">
    <property type="term" value="F:dihydropteroate synthase activity"/>
    <property type="evidence" value="ECO:0007669"/>
    <property type="project" value="UniProtKB-EC"/>
</dbReference>
<reference evidence="8" key="1">
    <citation type="submission" date="2023-02" db="EMBL/GenBank/DDBJ databases">
        <title>Gut commensal Christensenella minuta modulates host metabolism via a new class of secondary bile acids.</title>
        <authorList>
            <person name="Liu C."/>
        </authorList>
    </citation>
    <scope>NUCLEOTIDE SEQUENCE</scope>
    <source>
        <strain evidence="8">CA70</strain>
    </source>
</reference>
<keyword evidence="6" id="KW-0170">Cobalt</keyword>
<evidence type="ECO:0000313" key="8">
    <source>
        <dbReference type="EMBL" id="XCC61339.1"/>
    </source>
</evidence>
<protein>
    <submittedName>
        <fullName evidence="8">Dihydropteroate synthase</fullName>
        <ecNumber evidence="8">2.5.1.15</ecNumber>
    </submittedName>
</protein>
<dbReference type="GO" id="GO:0050667">
    <property type="term" value="P:homocysteine metabolic process"/>
    <property type="evidence" value="ECO:0007669"/>
    <property type="project" value="TreeGrafter"/>
</dbReference>
<dbReference type="PROSITE" id="PS50972">
    <property type="entry name" value="PTERIN_BINDING"/>
    <property type="match status" value="1"/>
</dbReference>
<evidence type="ECO:0000256" key="1">
    <source>
        <dbReference type="ARBA" id="ARBA00010398"/>
    </source>
</evidence>
<dbReference type="GO" id="GO:0031419">
    <property type="term" value="F:cobalamin binding"/>
    <property type="evidence" value="ECO:0007669"/>
    <property type="project" value="UniProtKB-KW"/>
</dbReference>
<sequence length="265" mass="28383">MIIIGEKLNSSIPSTLKGLNEKNEAFVTELAGRQAAAGAHYLDLNTGMCENESEMLVWAAELVRKAAPGCAIMADSTDPRALRRLFESMELPGAVINSVTLEEERLAGVLPLVQEFKTGVVGMPVGEGGIPKTAEQRVENARRLIGILRENGSTDADIYIDIVVEAAATGWDAPAAALEAARLLREEFPDVHLLAGLSNISFGLPKRSVINQAFLACALVCGVDAAIMDITSPAMKLHLRAAEMLLGQDEYCAGYLEAFRETENG</sequence>
<comment type="similarity">
    <text evidence="1">Belongs to the vitamin-B12 dependent methionine synthase family.</text>
</comment>
<feature type="domain" description="Pterin-binding" evidence="7">
    <location>
        <begin position="1"/>
        <end position="248"/>
    </location>
</feature>
<keyword evidence="2" id="KW-0489">Methyltransferase</keyword>
<dbReference type="AlphaFoldDB" id="A0AAU8A670"/>
<evidence type="ECO:0000256" key="5">
    <source>
        <dbReference type="ARBA" id="ARBA00022723"/>
    </source>
</evidence>
<dbReference type="EMBL" id="CP117826">
    <property type="protein sequence ID" value="XCC61339.1"/>
    <property type="molecule type" value="Genomic_DNA"/>
</dbReference>
<keyword evidence="3" id="KW-0846">Cobalamin</keyword>
<evidence type="ECO:0000256" key="2">
    <source>
        <dbReference type="ARBA" id="ARBA00022603"/>
    </source>
</evidence>
<dbReference type="Pfam" id="PF00809">
    <property type="entry name" value="Pterin_bind"/>
    <property type="match status" value="1"/>
</dbReference>
<organism evidence="8">
    <name type="scientific">Christensenella massiliensis</name>
    <dbReference type="NCBI Taxonomy" id="1805714"/>
    <lineage>
        <taxon>Bacteria</taxon>
        <taxon>Bacillati</taxon>
        <taxon>Bacillota</taxon>
        <taxon>Clostridia</taxon>
        <taxon>Christensenellales</taxon>
        <taxon>Christensenellaceae</taxon>
        <taxon>Christensenella</taxon>
    </lineage>
</organism>
<proteinExistence type="inferred from homology"/>
<dbReference type="InterPro" id="IPR011005">
    <property type="entry name" value="Dihydropteroate_synth-like_sf"/>
</dbReference>
<keyword evidence="5" id="KW-0479">Metal-binding</keyword>
<evidence type="ECO:0000256" key="3">
    <source>
        <dbReference type="ARBA" id="ARBA00022628"/>
    </source>
</evidence>
<keyword evidence="4 8" id="KW-0808">Transferase</keyword>
<dbReference type="Gene3D" id="3.20.20.20">
    <property type="entry name" value="Dihydropteroate synthase-like"/>
    <property type="match status" value="1"/>
</dbReference>
<evidence type="ECO:0000256" key="6">
    <source>
        <dbReference type="ARBA" id="ARBA00023285"/>
    </source>
</evidence>
<evidence type="ECO:0000256" key="4">
    <source>
        <dbReference type="ARBA" id="ARBA00022679"/>
    </source>
</evidence>
<dbReference type="GO" id="GO:0005829">
    <property type="term" value="C:cytosol"/>
    <property type="evidence" value="ECO:0007669"/>
    <property type="project" value="TreeGrafter"/>
</dbReference>
<dbReference type="SUPFAM" id="SSF51717">
    <property type="entry name" value="Dihydropteroate synthetase-like"/>
    <property type="match status" value="1"/>
</dbReference>
<dbReference type="InterPro" id="IPR050554">
    <property type="entry name" value="Met_Synthase/Corrinoid"/>
</dbReference>